<dbReference type="GO" id="GO:0005634">
    <property type="term" value="C:nucleus"/>
    <property type="evidence" value="ECO:0007669"/>
    <property type="project" value="TreeGrafter"/>
</dbReference>
<reference evidence="8" key="1">
    <citation type="journal article" date="2015" name="PLoS ONE">
        <title>Digital Gene Expression Analysis Based on De Novo Transcriptome Assembly Reveals New Genes Associated with Floral Organ Differentiation of the Orchid Plant Cymbidium ensifolium.</title>
        <authorList>
            <person name="Yang F."/>
            <person name="Zhu G."/>
        </authorList>
    </citation>
    <scope>NUCLEOTIDE SEQUENCE</scope>
</reference>
<dbReference type="SUPFAM" id="SSF90229">
    <property type="entry name" value="CCCH zinc finger"/>
    <property type="match status" value="2"/>
</dbReference>
<keyword evidence="3 5" id="KW-0863">Zinc-finger</keyword>
<dbReference type="EMBL" id="MK673630">
    <property type="protein sequence ID" value="QEX51153.1"/>
    <property type="molecule type" value="mRNA"/>
</dbReference>
<dbReference type="InterPro" id="IPR036855">
    <property type="entry name" value="Znf_CCCH_sf"/>
</dbReference>
<feature type="domain" description="C3H1-type" evidence="7">
    <location>
        <begin position="484"/>
        <end position="512"/>
    </location>
</feature>
<sequence>MGSVLRRAEIDLETQNPPTRKFSSFSSYIPRRTHLDSSSYRSLVCILSHCANHSLVPLSPAQERTHSVKDPISSHGRGEFHQDQEAGANTDEGTSAEKQECDRPADGVVRGVSAADAELVGLDLSDFDEKEIEACVNSEELHGVMLECGRLIEASNEVLCAESHEGNGQALHEEIVHNENELEIPRASVNGAEERVSHLGEVLEVAKKDGRVCISLNEDENTWKIAVDVGNLVGSELVEGTDNEKALLIETQDENSIGAEEEGKDKKQQTDVYATSLVDYSGLRNLRDGQVRTLAHQIDGAEVEEGEISDDAQDLEYLVDINDNDKVPEDQKKEGQNRDDIKEVASTTLCIHRKEVTELGASLLDTLEEDSRDKATQNKGKVVGASERKKCGILAEERKAKKKIAKKRKRAQKNREQGVKKLKLHAVVKPKEVKYCNFYRMGRCQQGELCKFSHDTTPLTKSTPCKYFACNSCLRGDGCPYDHELSKYPCINYMSTGNCNRGDRCKFSHKIPTTDASSQLTIGKLDLHLTSGQPMLRNQPFGTHASPLNIGSFEGKTEETVPLRHKPLKETNRIPKGIRFISFGTVQTNLSNKVKESFPVNKSCHTGAYDQQTQDDLLVLGHQSTLTLSWNSLPPKKSIRSSGLVDVSSNGIAVKDSGNVTKGSPVTHLGGIAKHEVSEAAKILEEFLFCGAG</sequence>
<dbReference type="GO" id="GO:0045892">
    <property type="term" value="P:negative regulation of DNA-templated transcription"/>
    <property type="evidence" value="ECO:0007669"/>
    <property type="project" value="InterPro"/>
</dbReference>
<feature type="domain" description="C3H1-type" evidence="7">
    <location>
        <begin position="430"/>
        <end position="457"/>
    </location>
</feature>
<dbReference type="InterPro" id="IPR000571">
    <property type="entry name" value="Znf_CCCH"/>
</dbReference>
<evidence type="ECO:0000256" key="4">
    <source>
        <dbReference type="ARBA" id="ARBA00022833"/>
    </source>
</evidence>
<evidence type="ECO:0000313" key="9">
    <source>
        <dbReference type="EMBL" id="QEX51153.1"/>
    </source>
</evidence>
<evidence type="ECO:0000313" key="8">
    <source>
        <dbReference type="EMBL" id="QEX51150.1"/>
    </source>
</evidence>
<dbReference type="EMBL" id="MK673627">
    <property type="protein sequence ID" value="QEX51150.1"/>
    <property type="molecule type" value="mRNA"/>
</dbReference>
<evidence type="ECO:0000259" key="7">
    <source>
        <dbReference type="PROSITE" id="PS50103"/>
    </source>
</evidence>
<dbReference type="GO" id="GO:0008270">
    <property type="term" value="F:zinc ion binding"/>
    <property type="evidence" value="ECO:0007669"/>
    <property type="project" value="UniProtKB-KW"/>
</dbReference>
<evidence type="ECO:0000256" key="5">
    <source>
        <dbReference type="PROSITE-ProRule" id="PRU00723"/>
    </source>
</evidence>
<keyword evidence="2" id="KW-0677">Repeat</keyword>
<name>A0A5J6N8Y8_CYMEN</name>
<evidence type="ECO:0000256" key="2">
    <source>
        <dbReference type="ARBA" id="ARBA00022737"/>
    </source>
</evidence>
<keyword evidence="4 5" id="KW-0862">Zinc</keyword>
<dbReference type="Pfam" id="PF00642">
    <property type="entry name" value="zf-CCCH"/>
    <property type="match status" value="1"/>
</dbReference>
<feature type="zinc finger region" description="C3H1-type" evidence="5">
    <location>
        <begin position="459"/>
        <end position="483"/>
    </location>
</feature>
<protein>
    <submittedName>
        <fullName evidence="8">Zinc finger CCCH domain-containing protein 7 isoform X1</fullName>
    </submittedName>
    <submittedName>
        <fullName evidence="9">Zinc finger CCCH domain-containing protein 7 isoform X2</fullName>
    </submittedName>
</protein>
<dbReference type="GO" id="GO:0003723">
    <property type="term" value="F:RNA binding"/>
    <property type="evidence" value="ECO:0007669"/>
    <property type="project" value="InterPro"/>
</dbReference>
<feature type="zinc finger region" description="C3H1-type" evidence="5">
    <location>
        <begin position="484"/>
        <end position="512"/>
    </location>
</feature>
<dbReference type="PROSITE" id="PS50103">
    <property type="entry name" value="ZF_C3H1"/>
    <property type="match status" value="3"/>
</dbReference>
<keyword evidence="1 5" id="KW-0479">Metal-binding</keyword>
<dbReference type="InterPro" id="IPR045124">
    <property type="entry name" value="Su(sable)-like"/>
</dbReference>
<accession>A0A5J6N8Y8</accession>
<dbReference type="SMART" id="SM00356">
    <property type="entry name" value="ZnF_C3H1"/>
    <property type="match status" value="3"/>
</dbReference>
<evidence type="ECO:0000256" key="3">
    <source>
        <dbReference type="ARBA" id="ARBA00022771"/>
    </source>
</evidence>
<evidence type="ECO:0000256" key="1">
    <source>
        <dbReference type="ARBA" id="ARBA00022723"/>
    </source>
</evidence>
<dbReference type="PANTHER" id="PTHR13119:SF12">
    <property type="entry name" value="PROTEIN SUPPRESSOR OF SABLE"/>
    <property type="match status" value="1"/>
</dbReference>
<feature type="domain" description="C3H1-type" evidence="7">
    <location>
        <begin position="459"/>
        <end position="483"/>
    </location>
</feature>
<organism evidence="8">
    <name type="scientific">Cymbidium ensifolium</name>
    <name type="common">Orchid</name>
    <name type="synonym">Epidendrum ensifolium</name>
    <dbReference type="NCBI Taxonomy" id="78740"/>
    <lineage>
        <taxon>Eukaryota</taxon>
        <taxon>Viridiplantae</taxon>
        <taxon>Streptophyta</taxon>
        <taxon>Embryophyta</taxon>
        <taxon>Tracheophyta</taxon>
        <taxon>Spermatophyta</taxon>
        <taxon>Magnoliopsida</taxon>
        <taxon>Liliopsida</taxon>
        <taxon>Asparagales</taxon>
        <taxon>Orchidaceae</taxon>
        <taxon>Epidendroideae</taxon>
        <taxon>Cymbidieae</taxon>
        <taxon>Cymbidiinae</taxon>
        <taxon>Cymbidium</taxon>
    </lineage>
</organism>
<evidence type="ECO:0000256" key="6">
    <source>
        <dbReference type="SAM" id="MobiDB-lite"/>
    </source>
</evidence>
<dbReference type="AlphaFoldDB" id="A0A5J6N8Y8"/>
<dbReference type="Gene3D" id="4.10.1000.10">
    <property type="entry name" value="Zinc finger, CCCH-type"/>
    <property type="match status" value="1"/>
</dbReference>
<feature type="compositionally biased region" description="Basic and acidic residues" evidence="6">
    <location>
        <begin position="95"/>
        <end position="105"/>
    </location>
</feature>
<proteinExistence type="evidence at transcript level"/>
<feature type="zinc finger region" description="C3H1-type" evidence="5">
    <location>
        <begin position="430"/>
        <end position="457"/>
    </location>
</feature>
<dbReference type="PANTHER" id="PTHR13119">
    <property type="entry name" value="ZINC FINGER CCCH DOMAIN-CONTAINING PROTEI"/>
    <property type="match status" value="1"/>
</dbReference>
<feature type="region of interest" description="Disordered" evidence="6">
    <location>
        <begin position="61"/>
        <end position="105"/>
    </location>
</feature>